<evidence type="ECO:0000313" key="3">
    <source>
        <dbReference type="Proteomes" id="UP000054248"/>
    </source>
</evidence>
<dbReference type="Proteomes" id="UP000054248">
    <property type="component" value="Unassembled WGS sequence"/>
</dbReference>
<feature type="region of interest" description="Disordered" evidence="1">
    <location>
        <begin position="56"/>
        <end position="75"/>
    </location>
</feature>
<keyword evidence="3" id="KW-1185">Reference proteome</keyword>
<reference evidence="2 3" key="1">
    <citation type="submission" date="2014-04" db="EMBL/GenBank/DDBJ databases">
        <authorList>
            <consortium name="DOE Joint Genome Institute"/>
            <person name="Kuo A."/>
            <person name="Girlanda M."/>
            <person name="Perotto S."/>
            <person name="Kohler A."/>
            <person name="Nagy L.G."/>
            <person name="Floudas D."/>
            <person name="Copeland A."/>
            <person name="Barry K.W."/>
            <person name="Cichocki N."/>
            <person name="Veneault-Fourrey C."/>
            <person name="LaButti K."/>
            <person name="Lindquist E.A."/>
            <person name="Lipzen A."/>
            <person name="Lundell T."/>
            <person name="Morin E."/>
            <person name="Murat C."/>
            <person name="Sun H."/>
            <person name="Tunlid A."/>
            <person name="Henrissat B."/>
            <person name="Grigoriev I.V."/>
            <person name="Hibbett D.S."/>
            <person name="Martin F."/>
            <person name="Nordberg H.P."/>
            <person name="Cantor M.N."/>
            <person name="Hua S.X."/>
        </authorList>
    </citation>
    <scope>NUCLEOTIDE SEQUENCE [LARGE SCALE GENOMIC DNA]</scope>
    <source>
        <strain evidence="2 3">MUT 4182</strain>
    </source>
</reference>
<dbReference type="HOGENOM" id="CLU_1225562_0_0_1"/>
<dbReference type="OrthoDB" id="10600429at2759"/>
<evidence type="ECO:0000313" key="2">
    <source>
        <dbReference type="EMBL" id="KIO33207.1"/>
    </source>
</evidence>
<feature type="region of interest" description="Disordered" evidence="1">
    <location>
        <begin position="1"/>
        <end position="41"/>
    </location>
</feature>
<reference evidence="3" key="2">
    <citation type="submission" date="2015-01" db="EMBL/GenBank/DDBJ databases">
        <title>Evolutionary Origins and Diversification of the Mycorrhizal Mutualists.</title>
        <authorList>
            <consortium name="DOE Joint Genome Institute"/>
            <consortium name="Mycorrhizal Genomics Consortium"/>
            <person name="Kohler A."/>
            <person name="Kuo A."/>
            <person name="Nagy L.G."/>
            <person name="Floudas D."/>
            <person name="Copeland A."/>
            <person name="Barry K.W."/>
            <person name="Cichocki N."/>
            <person name="Veneault-Fourrey C."/>
            <person name="LaButti K."/>
            <person name="Lindquist E.A."/>
            <person name="Lipzen A."/>
            <person name="Lundell T."/>
            <person name="Morin E."/>
            <person name="Murat C."/>
            <person name="Riley R."/>
            <person name="Ohm R."/>
            <person name="Sun H."/>
            <person name="Tunlid A."/>
            <person name="Henrissat B."/>
            <person name="Grigoriev I.V."/>
            <person name="Hibbett D.S."/>
            <person name="Martin F."/>
        </authorList>
    </citation>
    <scope>NUCLEOTIDE SEQUENCE [LARGE SCALE GENOMIC DNA]</scope>
    <source>
        <strain evidence="3">MUT 4182</strain>
    </source>
</reference>
<protein>
    <submittedName>
        <fullName evidence="2">Uncharacterized protein</fullName>
    </submittedName>
</protein>
<dbReference type="EMBL" id="KN822950">
    <property type="protein sequence ID" value="KIO33207.1"/>
    <property type="molecule type" value="Genomic_DNA"/>
</dbReference>
<accession>A0A0C3MHQ1</accession>
<proteinExistence type="predicted"/>
<evidence type="ECO:0000256" key="1">
    <source>
        <dbReference type="SAM" id="MobiDB-lite"/>
    </source>
</evidence>
<feature type="compositionally biased region" description="Polar residues" evidence="1">
    <location>
        <begin position="25"/>
        <end position="35"/>
    </location>
</feature>
<feature type="compositionally biased region" description="Acidic residues" evidence="1">
    <location>
        <begin position="62"/>
        <end position="75"/>
    </location>
</feature>
<organism evidence="2 3">
    <name type="scientific">Tulasnella calospora MUT 4182</name>
    <dbReference type="NCBI Taxonomy" id="1051891"/>
    <lineage>
        <taxon>Eukaryota</taxon>
        <taxon>Fungi</taxon>
        <taxon>Dikarya</taxon>
        <taxon>Basidiomycota</taxon>
        <taxon>Agaricomycotina</taxon>
        <taxon>Agaricomycetes</taxon>
        <taxon>Cantharellales</taxon>
        <taxon>Tulasnellaceae</taxon>
        <taxon>Tulasnella</taxon>
    </lineage>
</organism>
<name>A0A0C3MHQ1_9AGAM</name>
<dbReference type="AlphaFoldDB" id="A0A0C3MHQ1"/>
<gene>
    <name evidence="2" type="ORF">M407DRAFT_18060</name>
</gene>
<sequence length="226" mass="25631">MPLTKKRKAAQEREYDKRRLKGWTANFNPESNSDTEYTDDFNYATDEDSLSLIVTSPLELSGSEDDSEESDGSDLLEMEESVVDSDDWDPAFQTLSGLYPLFTTPVSFSRVKGPRWGVYTGNSRTTRWREQSRRQELTKQAQGCCNIRTYFKPKPVPSQTCSEADAVEELNTITENRGLYEPPVIAFSPGGSPSSESTETMTTIEANTYPIVLMKRLWIKMRFSSL</sequence>